<dbReference type="Proteomes" id="UP000885672">
    <property type="component" value="Unassembled WGS sequence"/>
</dbReference>
<sequence length="219" mass="23963">MVNIADPVNPHVVGAFGHPAWNLVVSDTVAFLSAGPLVWYNVADPTAPVLMDSILLNHTARGLAVVNNIAYVSALNQLHAVNVADLRRPEILATVSLPYTANRIIYAEPYLYLSCWAAGVSIYETVSLGIAEPERAGRPYRGLQVSPNPSVGRVVLTSQRAFDGEVMIMDIAGRVIANPRARPIDERRAMVEFDGLRPGVYFAEVRTKNESEIMKLVIR</sequence>
<proteinExistence type="predicted"/>
<dbReference type="AlphaFoldDB" id="A0A7V0XF86"/>
<dbReference type="Pfam" id="PF18962">
    <property type="entry name" value="Por_Secre_tail"/>
    <property type="match status" value="1"/>
</dbReference>
<accession>A0A7V0XF86</accession>
<evidence type="ECO:0000259" key="1">
    <source>
        <dbReference type="Pfam" id="PF18962"/>
    </source>
</evidence>
<comment type="caution">
    <text evidence="2">The sequence shown here is derived from an EMBL/GenBank/DDBJ whole genome shotgun (WGS) entry which is preliminary data.</text>
</comment>
<dbReference type="InterPro" id="IPR026444">
    <property type="entry name" value="Secre_tail"/>
</dbReference>
<name>A0A7V0XF86_UNCW3</name>
<organism evidence="2">
    <name type="scientific">candidate division WOR-3 bacterium</name>
    <dbReference type="NCBI Taxonomy" id="2052148"/>
    <lineage>
        <taxon>Bacteria</taxon>
        <taxon>Bacteria division WOR-3</taxon>
    </lineage>
</organism>
<reference evidence="2" key="1">
    <citation type="journal article" date="2020" name="mSystems">
        <title>Genome- and Community-Level Interaction Insights into Carbon Utilization and Element Cycling Functions of Hydrothermarchaeota in Hydrothermal Sediment.</title>
        <authorList>
            <person name="Zhou Z."/>
            <person name="Liu Y."/>
            <person name="Xu W."/>
            <person name="Pan J."/>
            <person name="Luo Z.H."/>
            <person name="Li M."/>
        </authorList>
    </citation>
    <scope>NUCLEOTIDE SEQUENCE [LARGE SCALE GENOMIC DNA]</scope>
    <source>
        <strain evidence="2">SpSt-1182</strain>
    </source>
</reference>
<protein>
    <submittedName>
        <fullName evidence="2">T9SS type A sorting domain-containing protein</fullName>
    </submittedName>
</protein>
<dbReference type="NCBIfam" id="TIGR04183">
    <property type="entry name" value="Por_Secre_tail"/>
    <property type="match status" value="1"/>
</dbReference>
<feature type="domain" description="Secretion system C-terminal sorting" evidence="1">
    <location>
        <begin position="146"/>
        <end position="218"/>
    </location>
</feature>
<dbReference type="EMBL" id="DSBX01000230">
    <property type="protein sequence ID" value="HDQ99862.1"/>
    <property type="molecule type" value="Genomic_DNA"/>
</dbReference>
<gene>
    <name evidence="2" type="ORF">ENN51_06225</name>
</gene>
<evidence type="ECO:0000313" key="2">
    <source>
        <dbReference type="EMBL" id="HDQ99862.1"/>
    </source>
</evidence>